<feature type="domain" description="DUF3645" evidence="10">
    <location>
        <begin position="2430"/>
        <end position="2457"/>
    </location>
</feature>
<dbReference type="InterPro" id="IPR022099">
    <property type="entry name" value="DUF3638"/>
</dbReference>
<evidence type="ECO:0000256" key="3">
    <source>
        <dbReference type="ARBA" id="ARBA00022670"/>
    </source>
</evidence>
<comment type="caution">
    <text evidence="12">The sequence shown here is derived from an EMBL/GenBank/DDBJ whole genome shotgun (WGS) entry which is preliminary data.</text>
</comment>
<dbReference type="GO" id="GO:0006508">
    <property type="term" value="P:proteolysis"/>
    <property type="evidence" value="ECO:0007669"/>
    <property type="project" value="UniProtKB-KW"/>
</dbReference>
<keyword evidence="3" id="KW-0645">Protease</keyword>
<evidence type="ECO:0000256" key="8">
    <source>
        <dbReference type="SAM" id="MobiDB-lite"/>
    </source>
</evidence>
<evidence type="ECO:0000259" key="9">
    <source>
        <dbReference type="Pfam" id="PF12340"/>
    </source>
</evidence>
<proteinExistence type="predicted"/>
<feature type="domain" description="DUF3638" evidence="9">
    <location>
        <begin position="2079"/>
        <end position="2301"/>
    </location>
</feature>
<evidence type="ECO:0000256" key="7">
    <source>
        <dbReference type="SAM" id="Coils"/>
    </source>
</evidence>
<organism evidence="12 13">
    <name type="scientific">Metarhizium rileyi (strain RCEF 4871)</name>
    <name type="common">Nomuraea rileyi</name>
    <dbReference type="NCBI Taxonomy" id="1649241"/>
    <lineage>
        <taxon>Eukaryota</taxon>
        <taxon>Fungi</taxon>
        <taxon>Dikarya</taxon>
        <taxon>Ascomycota</taxon>
        <taxon>Pezizomycotina</taxon>
        <taxon>Sordariomycetes</taxon>
        <taxon>Hypocreomycetidae</taxon>
        <taxon>Hypocreales</taxon>
        <taxon>Clavicipitaceae</taxon>
        <taxon>Metarhizium</taxon>
    </lineage>
</organism>
<dbReference type="PANTHER" id="PTHR13367:SF34">
    <property type="match status" value="1"/>
</dbReference>
<dbReference type="Proteomes" id="UP000317257">
    <property type="component" value="Unassembled WGS sequence"/>
</dbReference>
<evidence type="ECO:0000256" key="4">
    <source>
        <dbReference type="ARBA" id="ARBA00022786"/>
    </source>
</evidence>
<keyword evidence="6" id="KW-0788">Thiol protease</keyword>
<dbReference type="Pfam" id="PF12340">
    <property type="entry name" value="DUF3638"/>
    <property type="match status" value="1"/>
</dbReference>
<reference evidence="13" key="1">
    <citation type="submission" date="2018-12" db="EMBL/GenBank/DDBJ databases">
        <title>The complete genome of Metarhizium rileyi, a key fungal pathogen of Lepidoptera.</title>
        <authorList>
            <person name="Binneck E."/>
            <person name="Lastra C.C.L."/>
            <person name="Sosa-Gomez D.R."/>
        </authorList>
    </citation>
    <scope>NUCLEOTIDE SEQUENCE [LARGE SCALE GENOMIC DNA]</scope>
    <source>
        <strain evidence="13">Cep018-CH2</strain>
    </source>
</reference>
<name>A0A5C6GFV0_METRR</name>
<accession>A0A5C6GFV0</accession>
<evidence type="ECO:0000313" key="13">
    <source>
        <dbReference type="Proteomes" id="UP000317257"/>
    </source>
</evidence>
<feature type="region of interest" description="Disordered" evidence="8">
    <location>
        <begin position="3181"/>
        <end position="3200"/>
    </location>
</feature>
<keyword evidence="7" id="KW-0175">Coiled coil</keyword>
<dbReference type="InterPro" id="IPR046541">
    <property type="entry name" value="DUF6606"/>
</dbReference>
<feature type="region of interest" description="Disordered" evidence="8">
    <location>
        <begin position="2889"/>
        <end position="2917"/>
    </location>
</feature>
<keyword evidence="5" id="KW-0378">Hydrolase</keyword>
<dbReference type="InterPro" id="IPR051346">
    <property type="entry name" value="OTU_Deubiquitinase"/>
</dbReference>
<evidence type="ECO:0000259" key="10">
    <source>
        <dbReference type="Pfam" id="PF12359"/>
    </source>
</evidence>
<comment type="catalytic activity">
    <reaction evidence="1">
        <text>Thiol-dependent hydrolysis of ester, thioester, amide, peptide and isopeptide bonds formed by the C-terminal Gly of ubiquitin (a 76-residue protein attached to proteins as an intracellular targeting signal).</text>
        <dbReference type="EC" id="3.4.19.12"/>
    </reaction>
</comment>
<feature type="region of interest" description="Disordered" evidence="8">
    <location>
        <begin position="3115"/>
        <end position="3137"/>
    </location>
</feature>
<evidence type="ECO:0000256" key="1">
    <source>
        <dbReference type="ARBA" id="ARBA00000707"/>
    </source>
</evidence>
<evidence type="ECO:0000256" key="6">
    <source>
        <dbReference type="ARBA" id="ARBA00022807"/>
    </source>
</evidence>
<evidence type="ECO:0000256" key="2">
    <source>
        <dbReference type="ARBA" id="ARBA00012759"/>
    </source>
</evidence>
<feature type="region of interest" description="Disordered" evidence="8">
    <location>
        <begin position="1760"/>
        <end position="1786"/>
    </location>
</feature>
<dbReference type="EMBL" id="SBHS01000006">
    <property type="protein sequence ID" value="TWU75768.1"/>
    <property type="molecule type" value="Genomic_DNA"/>
</dbReference>
<dbReference type="Pfam" id="PF12359">
    <property type="entry name" value="DUF3645"/>
    <property type="match status" value="1"/>
</dbReference>
<sequence length="3224" mass="367355">MDNQSLGQGQLYDMNLDGNPGESKVIECILNHVVLPLGLPNKSDKESCDSQLLDLLLSSVSKFSLLCSSSEKNQVSKLADALNALQKTRKEDGSLNSNELRTASQRVIGQALSYLPIYVQSQNAGILVHGQREATTFDIWGLTPNNDTIVEATGRVVRRFPECSASISTAKTNDSHFLDFISLTLAKMSEERIIASSIRGIREIILGAQEAPSPTNITELLYIELVNKGTPLRDSRICKHTREEVIGVNGACPYWGRSPFWLFLRVTLHLILSRQDEKAILYKKFMVFFMSRLLKISCNRNLQIENIHCTYSKICRRQRKLDLTGDENWMKPVTAVLNQATEILQKTWQEIIDRDQMSCETSSFIPSSIEKETLFEMLILDQFIQRIDYRQSNGTGSNSKPVPNLRTPDPHIFPPLSLAEDAQEYAIFYLFAFEHWTDIHLDTWREANTTDKNACTKLKSRAISYFKLATKLYNGDPRNFSAMLLRMLMLWVACDKLAAKKNPELELYKPPIPPRIWSALLISSTNDMKQLLEAERYLEDRHKGSEYATTVFESFEGKDAYAVKAFDNNSDCKILLRKLTKREKEKEYEKIEELDDKVDTFRTLMQKYNNNTCNASCEGAPDLEGEEDSPEVDENCARCESKKEALRLKIQAFYRILPKEESAKKTFVYELLAPESFLAWRDFTVFLLSEVLAKKAETDNKTTTKKRIIMLSEYYDYCQMPPVWLSSKSNGLRNEDGESGYRVVLASATELKSSTLKVCSDLTKDNICLDHAHEWIYIDTSTGLGVGKFPTPTIAKRCTIKLPPQLASLRAFVNPSAQQIQAKLSNSAVGELQKYPAHMPSDEFRSLALAPLGHHTRWTNILRQLASPTIDFKKPEAALVLLQIAAQAGPASGSLPRDAHRCLEDPLFVHKLVDLIEQELARIEHNWEATVALWVLIMLLTRTMSNYYGHCPETSLRCLSRCRQVAKQWMMELRRTALCQERNSQKEHFIQKATDAAFVCIATFDVEHTRLNNLLGMVENATLFLECSILIRENILTVDPENQLQGMWFLTWKRISYTGHGALLETITNSKCLDTAIGLSRGKEPLRGQSRWIVTESHWATAQRQMPGFGGDREILFDVLTSQILMNGLPSGKLPQNIQDHPSFSTFFGHARLDVDECNEPGMQYQTVHKIHGHEVSLGLGSEGEFDLLIAATAGGRRYDLIPERLLCGLPRGLIERHVHWLLREGGDVVGIDFRPKTSPWETQDTNWLLRKHNNCWQLAKSGGGVLVDTSRDTVRSYIKAFLGLSEVDDIHTVYFPHTQHLEIHLAKLQLVFYLERDCPHIFSRQYQGMWVDPRQDIGTLIGLRQKLVLRDAQSHRLLLIPEGDLNLFAPELHDRHARVFIDTPCRGKVSVYGLDEYLGKLSGRDFDSNLRLALLHAYTSGWAPDPFTEYTGTERALQIVRSSEVNPPIVLSTDGIKTLQKIERLSEQWKISTPPNGSKRQYVLRTNGLSPLSHHPGFAEAVKEIATRCSRYRIFEPKYSVKKTRFEADNAIQKKLCARFHFRSSVFYTQAMRSQESLTTSDIYYSRYVDTEDANKMKTGDDNTKGKLYPSSLRTRRFMNLRRVSEAMTKGLVGAYPKFLQSVNKSGFLKGIKQVLSGSPGTLTNGPCQDGEAIQLDYDTRLLDKPQTFFPETWFPLCSELIQKRKEINIHKATFYIATLAFSPHAVMELVHILTAALCLPASSIPNIPQAKNFNLCMGCKPRKDDIKTAIQAAMTPFKRDSSYRRSMSKKKGEKKSEHSKALKESEKKKREYSVKLAEAFLTQWGQTEIQWPTCYDILRTHCNTNQVVQNVHMCFSQVSDNTKLEEHFKKWHDLIYSRSVRYDEEDCEETRPKNIATPIRVKHHNVFQVSVPPAMPRNSDHFRHLLSSAEVKTSLQIDSLQRRLQQQALTRYQVSYAKNLERSIRGLRSNNAKQTQLLQTHWKEFRSQLRQHRDIAKREVEDHLCSIRTALLCLGPRPHGFLEDLKVAIIRPEMPRVGAYFIMQQLTSNDKLPLKWKEEFIIFAERLTRLQSWDRLLLLPETANKDAQKELQGLLARQWKTVSHPEWLVFEVENNIRIRCIQSEVATMMMNPPDGRNSIMQLNMGEGKSSVIVPIAASSMADGDSLVRLIVTRSQCSQMVEIMTTRLGGLLGRPIYHLPVSRSMIINDASVRLLHEIIQDCVKRKGVLVVQPEHILSLNLIISDYSSKCSEKARESLFDIKHWLDDSCRDIIDESDDVFSPKYELVYPLGKEQPIDFARERCNIISQILTLTSEEAERVMQEMPGGLNMTHVGPGRYPRFSLITPAALEQLGRNVARKICQVGLAGFRMPRKDSSSKDEDYVMEFTTKKTLSPATWAFIEKQQSSIWSPQVTNLLYLVRGFIACGVLSAALRDRFRVNYGLDKTRDPRTDLAVPYRAKDTPSAGSEYSQPDTIILKTYLAYYYNGLDDDDLRRTLQHLLQSDWSHIEYQLWVKAAPGIPMAWHDVKGVNLEDLELCKRDLFPHLRFIRACIDYYLSFIVFPKQIREYSENISASGWDIGKPKSMVTTGFSGTHDLEPLLPLTMNQLDLPSQSHTDALVLEKMLGLHNSILCIGAPKTDNISAEFLSRIVTYEPAIRVIVDVGAYMIDLTNHQVVRTWLHILHERGIAIDAAIYCDDKHELTVLDRYGKVESLRLSPFSKQIHKCLVFLDEAHSRGTDLKLPSTYKAAVTLGRNLTKDKLAQACMRMRMLGDGQTIMFCIPSDIESEIKASSKNATGQPPSIEDIVYWTIEQTAIEIGHLLPIWAKQGRRYVQQSTTWSKIREAEAMDLRKVYASEFKESDARTIKSLYRPREAEHSISTDTNNENDTNNETLALIRARLKRFQCLEKDGHKHSDEREQERETEQEQELEAERSQQRHLSRFAAGSVAKHEVHEDVAAFVRYGTLRKRRAGIIGAFESLSDTTVALHFDLKKFPSQLTVSKDFAYVVKETAGVNQERSDLVKRPVHHILSTADENDMIDKMLIISPFEAEALHDRIAKQSRVELHVYAARQNTSFAPTDELDLYTTPTSQSKRRIRPEMKIELNLFAGQLYFDSFQEYKNVCAYLGIPWNESTSHTNSDGPAAPGQEDKSGSPSTTSTVHFLKSFITNVRHYGGNIEKTHVGRMLSGDYLTESDFAVRNKRKREDENGAQPVKREKADHDDAVIMKKEQDVEMGGLSASFQGL</sequence>
<feature type="compositionally biased region" description="Basic and acidic residues" evidence="8">
    <location>
        <begin position="2889"/>
        <end position="2916"/>
    </location>
</feature>
<protein>
    <recommendedName>
        <fullName evidence="2">ubiquitinyl hydrolase 1</fullName>
        <ecNumber evidence="2">3.4.19.12</ecNumber>
    </recommendedName>
</protein>
<gene>
    <name evidence="12" type="ORF">ED733_002682</name>
</gene>
<dbReference type="EC" id="3.4.19.12" evidence="2"/>
<evidence type="ECO:0000256" key="5">
    <source>
        <dbReference type="ARBA" id="ARBA00022801"/>
    </source>
</evidence>
<evidence type="ECO:0000259" key="11">
    <source>
        <dbReference type="Pfam" id="PF20255"/>
    </source>
</evidence>
<keyword evidence="4" id="KW-0833">Ubl conjugation pathway</keyword>
<dbReference type="PANTHER" id="PTHR13367">
    <property type="entry name" value="UBIQUITIN THIOESTERASE"/>
    <property type="match status" value="1"/>
</dbReference>
<feature type="compositionally biased region" description="Basic and acidic residues" evidence="8">
    <location>
        <begin position="3183"/>
        <end position="3200"/>
    </location>
</feature>
<feature type="coiled-coil region" evidence="7">
    <location>
        <begin position="577"/>
        <end position="611"/>
    </location>
</feature>
<dbReference type="Pfam" id="PF20255">
    <property type="entry name" value="DUF6606"/>
    <property type="match status" value="1"/>
</dbReference>
<feature type="domain" description="DUF6606" evidence="11">
    <location>
        <begin position="29"/>
        <end position="295"/>
    </location>
</feature>
<evidence type="ECO:0000313" key="12">
    <source>
        <dbReference type="EMBL" id="TWU75768.1"/>
    </source>
</evidence>
<feature type="compositionally biased region" description="Basic and acidic residues" evidence="8">
    <location>
        <begin position="1776"/>
        <end position="1786"/>
    </location>
</feature>
<dbReference type="GO" id="GO:0004843">
    <property type="term" value="F:cysteine-type deubiquitinase activity"/>
    <property type="evidence" value="ECO:0007669"/>
    <property type="project" value="UniProtKB-EC"/>
</dbReference>
<dbReference type="InterPro" id="IPR022105">
    <property type="entry name" value="DUF3645"/>
</dbReference>